<accession>A0ABU9YQL8</accession>
<evidence type="ECO:0000313" key="3">
    <source>
        <dbReference type="Proteomes" id="UP001413721"/>
    </source>
</evidence>
<sequence>MKYAAIALATCVLGSSGAMAANCAQLMEAYENQGKLMSMAQAETAVDNSVYRAINTAMKVNNWQLSRQMNLTLMIQNKCPLPGDPVWLNDYSLNATECQIEMIKGNYKATECDMGKWTRIKRGN</sequence>
<name>A0ABU9YQL8_9PROT</name>
<feature type="chain" id="PRO_5046160140" evidence="1">
    <location>
        <begin position="21"/>
        <end position="124"/>
    </location>
</feature>
<protein>
    <submittedName>
        <fullName evidence="2">Uncharacterized protein</fullName>
    </submittedName>
</protein>
<dbReference type="Proteomes" id="UP001413721">
    <property type="component" value="Unassembled WGS sequence"/>
</dbReference>
<keyword evidence="3" id="KW-1185">Reference proteome</keyword>
<keyword evidence="1" id="KW-0732">Signal</keyword>
<reference evidence="2 3" key="1">
    <citation type="submission" date="2024-03" db="EMBL/GenBank/DDBJ databases">
        <title>High-quality draft genome sequencing of Tistrella sp. BH-R2-4.</title>
        <authorList>
            <person name="Dong C."/>
        </authorList>
    </citation>
    <scope>NUCLEOTIDE SEQUENCE [LARGE SCALE GENOMIC DNA]</scope>
    <source>
        <strain evidence="2 3">BH-R2-4</strain>
    </source>
</reference>
<comment type="caution">
    <text evidence="2">The sequence shown here is derived from an EMBL/GenBank/DDBJ whole genome shotgun (WGS) entry which is preliminary data.</text>
</comment>
<feature type="signal peptide" evidence="1">
    <location>
        <begin position="1"/>
        <end position="20"/>
    </location>
</feature>
<dbReference type="EMBL" id="JBBKTW010000009">
    <property type="protein sequence ID" value="MEN2991098.1"/>
    <property type="molecule type" value="Genomic_DNA"/>
</dbReference>
<organism evidence="2 3">
    <name type="scientific">Tistrella arctica</name>
    <dbReference type="NCBI Taxonomy" id="3133430"/>
    <lineage>
        <taxon>Bacteria</taxon>
        <taxon>Pseudomonadati</taxon>
        <taxon>Pseudomonadota</taxon>
        <taxon>Alphaproteobacteria</taxon>
        <taxon>Geminicoccales</taxon>
        <taxon>Geminicoccaceae</taxon>
        <taxon>Tistrella</taxon>
    </lineage>
</organism>
<evidence type="ECO:0000313" key="2">
    <source>
        <dbReference type="EMBL" id="MEN2991098.1"/>
    </source>
</evidence>
<dbReference type="RefSeq" id="WP_345938328.1">
    <property type="nucleotide sequence ID" value="NZ_JBBKTW010000009.1"/>
</dbReference>
<gene>
    <name evidence="2" type="ORF">WG926_22490</name>
</gene>
<proteinExistence type="predicted"/>
<evidence type="ECO:0000256" key="1">
    <source>
        <dbReference type="SAM" id="SignalP"/>
    </source>
</evidence>